<keyword evidence="2" id="KW-1185">Reference proteome</keyword>
<accession>A0A8H2W4E7</accession>
<dbReference type="AlphaFoldDB" id="A0A8H2W4E7"/>
<name>A0A8H2W4E7_9HELO</name>
<evidence type="ECO:0000313" key="1">
    <source>
        <dbReference type="EMBL" id="CAD6449437.1"/>
    </source>
</evidence>
<protein>
    <submittedName>
        <fullName evidence="1">10ae02ec-d6ed-4af7-8f78-fee0b52ce790</fullName>
    </submittedName>
</protein>
<dbReference type="OrthoDB" id="9983919at2759"/>
<reference evidence="1" key="1">
    <citation type="submission" date="2020-10" db="EMBL/GenBank/DDBJ databases">
        <authorList>
            <person name="Kusch S."/>
        </authorList>
    </citation>
    <scope>NUCLEOTIDE SEQUENCE</scope>
    <source>
        <strain evidence="1">SwB9</strain>
    </source>
</reference>
<comment type="caution">
    <text evidence="1">The sequence shown here is derived from an EMBL/GenBank/DDBJ whole genome shotgun (WGS) entry which is preliminary data.</text>
</comment>
<dbReference type="PANTHER" id="PTHR35585:SF1">
    <property type="entry name" value="HHE DOMAIN PROTEIN (AFU_ORTHOLOGUE AFUA_4G00730)"/>
    <property type="match status" value="1"/>
</dbReference>
<gene>
    <name evidence="1" type="ORF">SCLTRI_LOCUS9231</name>
</gene>
<organism evidence="1 2">
    <name type="scientific">Sclerotinia trifoliorum</name>
    <dbReference type="NCBI Taxonomy" id="28548"/>
    <lineage>
        <taxon>Eukaryota</taxon>
        <taxon>Fungi</taxon>
        <taxon>Dikarya</taxon>
        <taxon>Ascomycota</taxon>
        <taxon>Pezizomycotina</taxon>
        <taxon>Leotiomycetes</taxon>
        <taxon>Helotiales</taxon>
        <taxon>Sclerotiniaceae</taxon>
        <taxon>Sclerotinia</taxon>
    </lineage>
</organism>
<evidence type="ECO:0000313" key="2">
    <source>
        <dbReference type="Proteomes" id="UP000624404"/>
    </source>
</evidence>
<dbReference type="PANTHER" id="PTHR35585">
    <property type="entry name" value="HHE DOMAIN PROTEIN (AFU_ORTHOLOGUE AFUA_4G00730)"/>
    <property type="match status" value="1"/>
</dbReference>
<sequence>MTTITDAILLRIIKRSGNTLIRSVRLPMMILEDAGKTNLWELARHSIGEELVVYPAFAKHLGMQGQKMADNDRAEHQTVKEALYKFQNLKPSDADLIPTLDDL</sequence>
<dbReference type="Proteomes" id="UP000624404">
    <property type="component" value="Unassembled WGS sequence"/>
</dbReference>
<dbReference type="EMBL" id="CAJHIA010000033">
    <property type="protein sequence ID" value="CAD6449437.1"/>
    <property type="molecule type" value="Genomic_DNA"/>
</dbReference>
<proteinExistence type="predicted"/>